<dbReference type="Proteomes" id="UP000295197">
    <property type="component" value="Unassembled WGS sequence"/>
</dbReference>
<feature type="transmembrane region" description="Helical" evidence="1">
    <location>
        <begin position="94"/>
        <end position="114"/>
    </location>
</feature>
<keyword evidence="3" id="KW-1185">Reference proteome</keyword>
<organism evidence="2 3">
    <name type="scientific">Sphingobacterium alimentarium</name>
    <dbReference type="NCBI Taxonomy" id="797292"/>
    <lineage>
        <taxon>Bacteria</taxon>
        <taxon>Pseudomonadati</taxon>
        <taxon>Bacteroidota</taxon>
        <taxon>Sphingobacteriia</taxon>
        <taxon>Sphingobacteriales</taxon>
        <taxon>Sphingobacteriaceae</taxon>
        <taxon>Sphingobacterium</taxon>
    </lineage>
</organism>
<dbReference type="RefSeq" id="WP_132778199.1">
    <property type="nucleotide sequence ID" value="NZ_SMBZ01000031.1"/>
</dbReference>
<keyword evidence="1" id="KW-0812">Transmembrane</keyword>
<evidence type="ECO:0000313" key="2">
    <source>
        <dbReference type="EMBL" id="TCV10870.1"/>
    </source>
</evidence>
<feature type="transmembrane region" description="Helical" evidence="1">
    <location>
        <begin position="30"/>
        <end position="49"/>
    </location>
</feature>
<keyword evidence="1" id="KW-1133">Transmembrane helix</keyword>
<gene>
    <name evidence="2" type="ORF">EDC17_103132</name>
</gene>
<evidence type="ECO:0000256" key="1">
    <source>
        <dbReference type="SAM" id="Phobius"/>
    </source>
</evidence>
<comment type="caution">
    <text evidence="2">The sequence shown here is derived from an EMBL/GenBank/DDBJ whole genome shotgun (WGS) entry which is preliminary data.</text>
</comment>
<keyword evidence="1" id="KW-0472">Membrane</keyword>
<protein>
    <submittedName>
        <fullName evidence="2">Uncharacterized protein</fullName>
    </submittedName>
</protein>
<sequence length="125" mass="14551">MNNTIKLFLVIGLVAINVLSFDSHQNFSLHIFQLIIEVLGLSFFSYFLIHMESYPHADKLRLLIAAFLVVILKNISLVMIKFTDRYFPELDESFSTYLFIAILLFYSFTVFFGIERVKKKAVNTN</sequence>
<accession>A0A4R3VYA1</accession>
<dbReference type="AlphaFoldDB" id="A0A4R3VYA1"/>
<evidence type="ECO:0000313" key="3">
    <source>
        <dbReference type="Proteomes" id="UP000295197"/>
    </source>
</evidence>
<reference evidence="2 3" key="1">
    <citation type="submission" date="2019-03" db="EMBL/GenBank/DDBJ databases">
        <title>Genomic Encyclopedia of Type Strains, Phase IV (KMG-IV): sequencing the most valuable type-strain genomes for metagenomic binning, comparative biology and taxonomic classification.</title>
        <authorList>
            <person name="Goeker M."/>
        </authorList>
    </citation>
    <scope>NUCLEOTIDE SEQUENCE [LARGE SCALE GENOMIC DNA]</scope>
    <source>
        <strain evidence="2 3">DSM 22362</strain>
    </source>
</reference>
<name>A0A4R3VYA1_9SPHI</name>
<dbReference type="EMBL" id="SMBZ01000031">
    <property type="protein sequence ID" value="TCV10870.1"/>
    <property type="molecule type" value="Genomic_DNA"/>
</dbReference>
<proteinExistence type="predicted"/>
<feature type="transmembrane region" description="Helical" evidence="1">
    <location>
        <begin position="61"/>
        <end position="82"/>
    </location>
</feature>